<reference evidence="4 5" key="1">
    <citation type="submission" date="2015-07" db="EMBL/GenBank/DDBJ databases">
        <title>The genome of the fungus Escovopsis weberi, a specialized disease agent of ant agriculture.</title>
        <authorList>
            <person name="de Man T.J."/>
            <person name="Stajich J.E."/>
            <person name="Kubicek C.P."/>
            <person name="Chenthamara K."/>
            <person name="Atanasova L."/>
            <person name="Druzhinina I.S."/>
            <person name="Birnbaum S."/>
            <person name="Barribeau S.M."/>
            <person name="Teiling C."/>
            <person name="Suen G."/>
            <person name="Currie C."/>
            <person name="Gerardo N.M."/>
        </authorList>
    </citation>
    <scope>NUCLEOTIDE SEQUENCE [LARGE SCALE GENOMIC DNA]</scope>
</reference>
<keyword evidence="5" id="KW-1185">Reference proteome</keyword>
<dbReference type="STRING" id="150374.A0A0M9VU26"/>
<dbReference type="GO" id="GO:0003677">
    <property type="term" value="F:DNA binding"/>
    <property type="evidence" value="ECO:0007669"/>
    <property type="project" value="UniProtKB-KW"/>
</dbReference>
<feature type="compositionally biased region" description="Low complexity" evidence="2">
    <location>
        <begin position="14"/>
        <end position="25"/>
    </location>
</feature>
<dbReference type="PROSITE" id="PS50157">
    <property type="entry name" value="ZINC_FINGER_C2H2_2"/>
    <property type="match status" value="1"/>
</dbReference>
<dbReference type="OrthoDB" id="2152896at2759"/>
<keyword evidence="4" id="KW-0371">Homeobox</keyword>
<gene>
    <name evidence="4" type="ORF">ESCO_000214</name>
</gene>
<name>A0A0M9VU26_ESCWE</name>
<feature type="region of interest" description="Disordered" evidence="2">
    <location>
        <begin position="264"/>
        <end position="375"/>
    </location>
</feature>
<feature type="compositionally biased region" description="Polar residues" evidence="2">
    <location>
        <begin position="283"/>
        <end position="306"/>
    </location>
</feature>
<evidence type="ECO:0000259" key="3">
    <source>
        <dbReference type="PROSITE" id="PS50157"/>
    </source>
</evidence>
<organism evidence="4 5">
    <name type="scientific">Escovopsis weberi</name>
    <dbReference type="NCBI Taxonomy" id="150374"/>
    <lineage>
        <taxon>Eukaryota</taxon>
        <taxon>Fungi</taxon>
        <taxon>Dikarya</taxon>
        <taxon>Ascomycota</taxon>
        <taxon>Pezizomycotina</taxon>
        <taxon>Sordariomycetes</taxon>
        <taxon>Hypocreomycetidae</taxon>
        <taxon>Hypocreales</taxon>
        <taxon>Hypocreaceae</taxon>
        <taxon>Escovopsis</taxon>
    </lineage>
</organism>
<dbReference type="PROSITE" id="PS00028">
    <property type="entry name" value="ZINC_FINGER_C2H2_1"/>
    <property type="match status" value="1"/>
</dbReference>
<comment type="caution">
    <text evidence="4">The sequence shown here is derived from an EMBL/GenBank/DDBJ whole genome shotgun (WGS) entry which is preliminary data.</text>
</comment>
<feature type="domain" description="C2H2-type" evidence="3">
    <location>
        <begin position="210"/>
        <end position="237"/>
    </location>
</feature>
<feature type="compositionally biased region" description="Acidic residues" evidence="2">
    <location>
        <begin position="167"/>
        <end position="177"/>
    </location>
</feature>
<feature type="compositionally biased region" description="Polar residues" evidence="2">
    <location>
        <begin position="437"/>
        <end position="448"/>
    </location>
</feature>
<feature type="region of interest" description="Disordered" evidence="2">
    <location>
        <begin position="1"/>
        <end position="63"/>
    </location>
</feature>
<proteinExistence type="predicted"/>
<feature type="compositionally biased region" description="Polar residues" evidence="2">
    <location>
        <begin position="320"/>
        <end position="343"/>
    </location>
</feature>
<dbReference type="GO" id="GO:0008270">
    <property type="term" value="F:zinc ion binding"/>
    <property type="evidence" value="ECO:0007669"/>
    <property type="project" value="UniProtKB-KW"/>
</dbReference>
<keyword evidence="4" id="KW-0238">DNA-binding</keyword>
<feature type="region of interest" description="Disordered" evidence="2">
    <location>
        <begin position="147"/>
        <end position="206"/>
    </location>
</feature>
<feature type="region of interest" description="Disordered" evidence="2">
    <location>
        <begin position="437"/>
        <end position="492"/>
    </location>
</feature>
<evidence type="ECO:0000313" key="4">
    <source>
        <dbReference type="EMBL" id="KOS19442.1"/>
    </source>
</evidence>
<accession>A0A0M9VU26</accession>
<evidence type="ECO:0000256" key="1">
    <source>
        <dbReference type="PROSITE-ProRule" id="PRU00042"/>
    </source>
</evidence>
<feature type="compositionally biased region" description="Polar residues" evidence="2">
    <location>
        <begin position="36"/>
        <end position="45"/>
    </location>
</feature>
<evidence type="ECO:0000256" key="2">
    <source>
        <dbReference type="SAM" id="MobiDB-lite"/>
    </source>
</evidence>
<keyword evidence="1" id="KW-0862">Zinc</keyword>
<keyword evidence="1" id="KW-0863">Zinc-finger</keyword>
<protein>
    <submittedName>
        <fullName evidence="4">Zinc finger E-box-binding homeobox 1</fullName>
    </submittedName>
</protein>
<evidence type="ECO:0000313" key="5">
    <source>
        <dbReference type="Proteomes" id="UP000053831"/>
    </source>
</evidence>
<keyword evidence="1" id="KW-0479">Metal-binding</keyword>
<dbReference type="Proteomes" id="UP000053831">
    <property type="component" value="Unassembled WGS sequence"/>
</dbReference>
<feature type="compositionally biased region" description="Basic and acidic residues" evidence="2">
    <location>
        <begin position="266"/>
        <end position="281"/>
    </location>
</feature>
<dbReference type="EMBL" id="LGSR01000020">
    <property type="protein sequence ID" value="KOS19442.1"/>
    <property type="molecule type" value="Genomic_DNA"/>
</dbReference>
<dbReference type="AlphaFoldDB" id="A0A0M9VU26"/>
<feature type="compositionally biased region" description="Basic and acidic residues" evidence="2">
    <location>
        <begin position="450"/>
        <end position="464"/>
    </location>
</feature>
<sequence length="492" mass="51729">MHQSARPLTHQRPSLSSSSLSAAAAGRQSHARTNSHSHSGSSTLFGGSLNPAHRVTRRKSVTTPCANVAAITAAMRDSSDPTTAAAAAAAATGGPSSAMPIAHGARRLSRQFPTKYALTGSLPAASASASSSSSAAAAAAAAASSSSLLSPNMLMSDPKPEHARDDLIDDDSNDLSADEGAAGSQKARARRASDGQPAIKEGKKSNRVEIRCETCGKGYKHSSCLTKHLWEHTPEWSLTSKLLISKHQQVQLLEAASVLVAMNGNPKERSSTPPDSAKDFTSEPDSASPSASGYSEQADRQSSADTTPPPIHETSYFGRRQSSSRAFSPGFQSPLSRQFSASSVPHDGGQFSHFRQINYGPRLNPPEGAAGPGQDDHELAAAVELLSCSFNSNNGSRNTAVMASTVPNPPLVSIVPPMPSVPASYLDQAASLTSAGFINSYPSKQPESFTRGEMRRGSEDVKMEDSEDDFDMRGSRSRSDEDDDGVFGRMEE</sequence>
<dbReference type="InterPro" id="IPR013087">
    <property type="entry name" value="Znf_C2H2_type"/>
</dbReference>